<feature type="transmembrane region" description="Helical" evidence="2">
    <location>
        <begin position="113"/>
        <end position="132"/>
    </location>
</feature>
<dbReference type="eggNOG" id="KOG1237">
    <property type="taxonomic scope" value="Eukaryota"/>
</dbReference>
<evidence type="ECO:0000313" key="3">
    <source>
        <dbReference type="EnsemblMetazoa" id="Aqu2.1.26028_001"/>
    </source>
</evidence>
<keyword evidence="1" id="KW-0813">Transport</keyword>
<feature type="transmembrane region" description="Helical" evidence="2">
    <location>
        <begin position="61"/>
        <end position="81"/>
    </location>
</feature>
<feature type="transmembrane region" description="Helical" evidence="2">
    <location>
        <begin position="462"/>
        <end position="482"/>
    </location>
</feature>
<keyword evidence="1" id="KW-0571">Peptide transport</keyword>
<name>A0A1X7UEZ1_AMPQE</name>
<sequence length="512" mass="57954">MMANNAPLLRTLSSTSHRIHCPSFYRFQLIHSKGALLVLFWDLCIGIAVNVFGYLPVDQVYLWITAGLAVLLFGFIGDAFISRYKLIIAGAYISFAVVTLLTVLALLDLRSNFVVIFNQVLCYLLSFTLAGVRVNLLPFNIDQLFESSGEELSAVIHWHNVGPLIVSLCTELGHIPNYQLYLYFLCCICVAVVLITHNLCGMFLLLKPPNTIALSNPLTSIIRVLCYARKHKYPASRRAFIYWEEEAPSRLDLGKERYGGPFSEEKVEDVKTVLKIIPLLLSCAIPLSYDDSITGPGKKNYGCENGTVASISLLSIYLIMILLHQFLVYPFFHRYIPSMLKRIGIGLMFAVALNAAYSVLSLKGVYTSGNQFNCLYSLGVANETDPGMNWNVFFALPKAVARYAFQIAVFEFTLAQSPVLMRGTIVGLWFFIWISRQAFGFVLLLPFRYYMASTSSPISRGFYYFLVRAILCFISFIIFARLSMKYKLRRREQQLQFHHRNNLNLNDSISVS</sequence>
<dbReference type="OrthoDB" id="8904098at2759"/>
<feature type="transmembrane region" description="Helical" evidence="2">
    <location>
        <begin position="86"/>
        <end position="107"/>
    </location>
</feature>
<dbReference type="AlphaFoldDB" id="A0A1X7UEZ1"/>
<dbReference type="InterPro" id="IPR036259">
    <property type="entry name" value="MFS_trans_sf"/>
</dbReference>
<feature type="transmembrane region" description="Helical" evidence="2">
    <location>
        <begin position="180"/>
        <end position="205"/>
    </location>
</feature>
<dbReference type="Gene3D" id="1.20.1250.20">
    <property type="entry name" value="MFS general substrate transporter like domains"/>
    <property type="match status" value="1"/>
</dbReference>
<feature type="transmembrane region" description="Helical" evidence="2">
    <location>
        <begin position="426"/>
        <end position="450"/>
    </location>
</feature>
<dbReference type="GO" id="GO:0015833">
    <property type="term" value="P:peptide transport"/>
    <property type="evidence" value="ECO:0007669"/>
    <property type="project" value="UniProtKB-KW"/>
</dbReference>
<evidence type="ECO:0000256" key="2">
    <source>
        <dbReference type="SAM" id="Phobius"/>
    </source>
</evidence>
<feature type="transmembrane region" description="Helical" evidence="2">
    <location>
        <begin position="309"/>
        <end position="331"/>
    </location>
</feature>
<dbReference type="InParanoid" id="A0A1X7UEZ1"/>
<feature type="transmembrane region" description="Helical" evidence="2">
    <location>
        <begin position="35"/>
        <end position="55"/>
    </location>
</feature>
<keyword evidence="2" id="KW-1133">Transmembrane helix</keyword>
<keyword evidence="2" id="KW-0472">Membrane</keyword>
<keyword evidence="1" id="KW-0653">Protein transport</keyword>
<proteinExistence type="predicted"/>
<dbReference type="EnsemblMetazoa" id="Aqu2.1.26028_001">
    <property type="protein sequence ID" value="Aqu2.1.26028_001"/>
    <property type="gene ID" value="Aqu2.1.26028"/>
</dbReference>
<keyword evidence="2" id="KW-0812">Transmembrane</keyword>
<feature type="transmembrane region" description="Helical" evidence="2">
    <location>
        <begin position="343"/>
        <end position="360"/>
    </location>
</feature>
<protein>
    <submittedName>
        <fullName evidence="3">Uncharacterized protein</fullName>
    </submittedName>
</protein>
<organism evidence="3">
    <name type="scientific">Amphimedon queenslandica</name>
    <name type="common">Sponge</name>
    <dbReference type="NCBI Taxonomy" id="400682"/>
    <lineage>
        <taxon>Eukaryota</taxon>
        <taxon>Metazoa</taxon>
        <taxon>Porifera</taxon>
        <taxon>Demospongiae</taxon>
        <taxon>Heteroscleromorpha</taxon>
        <taxon>Haplosclerida</taxon>
        <taxon>Niphatidae</taxon>
        <taxon>Amphimedon</taxon>
    </lineage>
</organism>
<evidence type="ECO:0000256" key="1">
    <source>
        <dbReference type="ARBA" id="ARBA00022856"/>
    </source>
</evidence>
<accession>A0A1X7UEZ1</accession>
<dbReference type="PANTHER" id="PTHR11654">
    <property type="entry name" value="OLIGOPEPTIDE TRANSPORTER-RELATED"/>
    <property type="match status" value="1"/>
</dbReference>
<reference evidence="3" key="1">
    <citation type="submission" date="2017-05" db="UniProtKB">
        <authorList>
            <consortium name="EnsemblMetazoa"/>
        </authorList>
    </citation>
    <scope>IDENTIFICATION</scope>
</reference>